<accession>A0A6J4SLH6</accession>
<name>A0A6J4SLH6_9ACTN</name>
<feature type="non-terminal residue" evidence="2">
    <location>
        <position position="38"/>
    </location>
</feature>
<dbReference type="EMBL" id="CADCVJ010000229">
    <property type="protein sequence ID" value="CAA9494900.1"/>
    <property type="molecule type" value="Genomic_DNA"/>
</dbReference>
<feature type="compositionally biased region" description="Low complexity" evidence="1">
    <location>
        <begin position="13"/>
        <end position="29"/>
    </location>
</feature>
<feature type="non-terminal residue" evidence="2">
    <location>
        <position position="1"/>
    </location>
</feature>
<proteinExistence type="predicted"/>
<reference evidence="2" key="1">
    <citation type="submission" date="2020-02" db="EMBL/GenBank/DDBJ databases">
        <authorList>
            <person name="Meier V. D."/>
        </authorList>
    </citation>
    <scope>NUCLEOTIDE SEQUENCE</scope>
    <source>
        <strain evidence="2">AVDCRST_MAG38</strain>
    </source>
</reference>
<organism evidence="2">
    <name type="scientific">uncultured Solirubrobacteraceae bacterium</name>
    <dbReference type="NCBI Taxonomy" id="1162706"/>
    <lineage>
        <taxon>Bacteria</taxon>
        <taxon>Bacillati</taxon>
        <taxon>Actinomycetota</taxon>
        <taxon>Thermoleophilia</taxon>
        <taxon>Solirubrobacterales</taxon>
        <taxon>Solirubrobacteraceae</taxon>
        <taxon>environmental samples</taxon>
    </lineage>
</organism>
<feature type="region of interest" description="Disordered" evidence="1">
    <location>
        <begin position="1"/>
        <end position="38"/>
    </location>
</feature>
<gene>
    <name evidence="2" type="ORF">AVDCRST_MAG38-2865</name>
</gene>
<protein>
    <submittedName>
        <fullName evidence="2">Uncharacterized protein</fullName>
    </submittedName>
</protein>
<evidence type="ECO:0000256" key="1">
    <source>
        <dbReference type="SAM" id="MobiDB-lite"/>
    </source>
</evidence>
<sequence length="38" mass="3902">ATQRPAPADPSRRAGPAAAPARAAVADAPGGRRRRLRL</sequence>
<dbReference type="AlphaFoldDB" id="A0A6J4SLH6"/>
<evidence type="ECO:0000313" key="2">
    <source>
        <dbReference type="EMBL" id="CAA9494900.1"/>
    </source>
</evidence>